<keyword evidence="2" id="KW-1185">Reference proteome</keyword>
<reference evidence="1" key="2">
    <citation type="submission" date="2020-06" db="EMBL/GenBank/DDBJ databases">
        <title>Helianthus annuus Genome sequencing and assembly Release 2.</title>
        <authorList>
            <person name="Gouzy J."/>
            <person name="Langlade N."/>
            <person name="Munos S."/>
        </authorList>
    </citation>
    <scope>NUCLEOTIDE SEQUENCE</scope>
    <source>
        <tissue evidence="1">Leaves</tissue>
    </source>
</reference>
<comment type="caution">
    <text evidence="1">The sequence shown here is derived from an EMBL/GenBank/DDBJ whole genome shotgun (WGS) entry which is preliminary data.</text>
</comment>
<reference evidence="1" key="1">
    <citation type="journal article" date="2017" name="Nature">
        <title>The sunflower genome provides insights into oil metabolism, flowering and Asterid evolution.</title>
        <authorList>
            <person name="Badouin H."/>
            <person name="Gouzy J."/>
            <person name="Grassa C.J."/>
            <person name="Murat F."/>
            <person name="Staton S.E."/>
            <person name="Cottret L."/>
            <person name="Lelandais-Briere C."/>
            <person name="Owens G.L."/>
            <person name="Carrere S."/>
            <person name="Mayjonade B."/>
            <person name="Legrand L."/>
            <person name="Gill N."/>
            <person name="Kane N.C."/>
            <person name="Bowers J.E."/>
            <person name="Hubner S."/>
            <person name="Bellec A."/>
            <person name="Berard A."/>
            <person name="Berges H."/>
            <person name="Blanchet N."/>
            <person name="Boniface M.C."/>
            <person name="Brunel D."/>
            <person name="Catrice O."/>
            <person name="Chaidir N."/>
            <person name="Claudel C."/>
            <person name="Donnadieu C."/>
            <person name="Faraut T."/>
            <person name="Fievet G."/>
            <person name="Helmstetter N."/>
            <person name="King M."/>
            <person name="Knapp S.J."/>
            <person name="Lai Z."/>
            <person name="Le Paslier M.C."/>
            <person name="Lippi Y."/>
            <person name="Lorenzon L."/>
            <person name="Mandel J.R."/>
            <person name="Marage G."/>
            <person name="Marchand G."/>
            <person name="Marquand E."/>
            <person name="Bret-Mestries E."/>
            <person name="Morien E."/>
            <person name="Nambeesan S."/>
            <person name="Nguyen T."/>
            <person name="Pegot-Espagnet P."/>
            <person name="Pouilly N."/>
            <person name="Raftis F."/>
            <person name="Sallet E."/>
            <person name="Schiex T."/>
            <person name="Thomas J."/>
            <person name="Vandecasteele C."/>
            <person name="Vares D."/>
            <person name="Vear F."/>
            <person name="Vautrin S."/>
            <person name="Crespi M."/>
            <person name="Mangin B."/>
            <person name="Burke J.M."/>
            <person name="Salse J."/>
            <person name="Munos S."/>
            <person name="Vincourt P."/>
            <person name="Rieseberg L.H."/>
            <person name="Langlade N.B."/>
        </authorList>
    </citation>
    <scope>NUCLEOTIDE SEQUENCE</scope>
    <source>
        <tissue evidence="1">Leaves</tissue>
    </source>
</reference>
<dbReference type="AlphaFoldDB" id="A0A9K3P1W6"/>
<dbReference type="EMBL" id="MNCJ02000316">
    <property type="protein sequence ID" value="KAF5820774.1"/>
    <property type="molecule type" value="Genomic_DNA"/>
</dbReference>
<name>A0A9K3P1W6_HELAN</name>
<accession>A0A9K3P1W6</accession>
<dbReference type="OrthoDB" id="1917198at2759"/>
<dbReference type="PANTHER" id="PTHR36884">
    <property type="entry name" value="FIP1[III]-LIKE PROTEIN"/>
    <property type="match status" value="1"/>
</dbReference>
<sequence>MNEETWKEYCKQLEHRLEATMQSKIHVYESGRAEQKYDPDLPPELAAAAGHDISSENRNFGKVDVQSDLAKGSVHSPMQLMTKESIYYKTTSNVFCKPIIDEYRDMMMASTICNLEYIQQ</sequence>
<gene>
    <name evidence="1" type="ORF">HanXRQr2_Chr01g0005991</name>
</gene>
<evidence type="ECO:0000313" key="1">
    <source>
        <dbReference type="EMBL" id="KAF5820774.1"/>
    </source>
</evidence>
<dbReference type="InterPro" id="IPR044976">
    <property type="entry name" value="FIPS5/FIPS3-like"/>
</dbReference>
<evidence type="ECO:0000313" key="2">
    <source>
        <dbReference type="Proteomes" id="UP000215914"/>
    </source>
</evidence>
<proteinExistence type="predicted"/>
<dbReference type="Gramene" id="mRNA:HanXRQr2_Chr01g0005991">
    <property type="protein sequence ID" value="mRNA:HanXRQr2_Chr01g0005991"/>
    <property type="gene ID" value="HanXRQr2_Chr01g0005991"/>
</dbReference>
<protein>
    <submittedName>
        <fullName evidence="1">Uncharacterized protein</fullName>
    </submittedName>
</protein>
<dbReference type="Proteomes" id="UP000215914">
    <property type="component" value="Unassembled WGS sequence"/>
</dbReference>
<dbReference type="PANTHER" id="PTHR36884:SF1">
    <property type="entry name" value="FIP1[V]-LIKE PROTEIN"/>
    <property type="match status" value="1"/>
</dbReference>
<dbReference type="GO" id="GO:0006397">
    <property type="term" value="P:mRNA processing"/>
    <property type="evidence" value="ECO:0007669"/>
    <property type="project" value="InterPro"/>
</dbReference>
<organism evidence="1 2">
    <name type="scientific">Helianthus annuus</name>
    <name type="common">Common sunflower</name>
    <dbReference type="NCBI Taxonomy" id="4232"/>
    <lineage>
        <taxon>Eukaryota</taxon>
        <taxon>Viridiplantae</taxon>
        <taxon>Streptophyta</taxon>
        <taxon>Embryophyta</taxon>
        <taxon>Tracheophyta</taxon>
        <taxon>Spermatophyta</taxon>
        <taxon>Magnoliopsida</taxon>
        <taxon>eudicotyledons</taxon>
        <taxon>Gunneridae</taxon>
        <taxon>Pentapetalae</taxon>
        <taxon>asterids</taxon>
        <taxon>campanulids</taxon>
        <taxon>Asterales</taxon>
        <taxon>Asteraceae</taxon>
        <taxon>Asteroideae</taxon>
        <taxon>Heliantheae alliance</taxon>
        <taxon>Heliantheae</taxon>
        <taxon>Helianthus</taxon>
    </lineage>
</organism>